<sequence>MYKEDLLDKDLKLEYILLKFLYLSTGHIKKSDACRELEITMPTLTKLSENLQQQLKNEKVSFAINRYTLDLQVNDSVSLDDLTDTLLKKSVKYQIIHYLFQHAGYDAFVLADELKISVGTLNRVIAECNQLLQHFELKIKNKKLAGTMTQRIYFYYNFLKMGETAIDSVLIDDLVAELAKKITLSIAQQKQLKIWLFVIMKKVTPHTILGSLSPEEQIKINRCQEMPICRFIRQAYVSKKSICSVDEAKIVPFFICLFLVTVGGIPYEELRLGLYTNKNPVFEITDEVMAAIQSIYCLEASHTTIDIKASVFSLIAQVYYFHGVNYSIDRVTLNYYHKLFHNSLRDQVITDILQHIIAPTNLFTPTKLNYLKKRLVFLIYLLSPKEEYRVRIGVLNMGSSLLADASIYLLKNELKGKQNVTISPYNNEEEYDLLISNARVPQLGNNYGQFYQVTAIGADLDVNQVSAIVDQIAYSKYHSFVV</sequence>
<dbReference type="InterPro" id="IPR007737">
    <property type="entry name" value="Mga_HTH"/>
</dbReference>
<accession>A0AAW8UNR0</accession>
<dbReference type="Proteomes" id="UP001268896">
    <property type="component" value="Unassembled WGS sequence"/>
</dbReference>
<dbReference type="RefSeq" id="WP_311903591.1">
    <property type="nucleotide sequence ID" value="NZ_JARQDV010000001.1"/>
</dbReference>
<gene>
    <name evidence="2" type="ORF">P7I32_03325</name>
</gene>
<evidence type="ECO:0000313" key="3">
    <source>
        <dbReference type="Proteomes" id="UP001268896"/>
    </source>
</evidence>
<name>A0AAW8UNR0_ENTCA</name>
<evidence type="ECO:0000259" key="1">
    <source>
        <dbReference type="Pfam" id="PF05043"/>
    </source>
</evidence>
<dbReference type="InterPro" id="IPR036388">
    <property type="entry name" value="WH-like_DNA-bd_sf"/>
</dbReference>
<comment type="caution">
    <text evidence="2">The sequence shown here is derived from an EMBL/GenBank/DDBJ whole genome shotgun (WGS) entry which is preliminary data.</text>
</comment>
<dbReference type="AlphaFoldDB" id="A0AAW8UNR0"/>
<dbReference type="Gene3D" id="1.10.10.10">
    <property type="entry name" value="Winged helix-like DNA-binding domain superfamily/Winged helix DNA-binding domain"/>
    <property type="match status" value="1"/>
</dbReference>
<dbReference type="EMBL" id="JARQDV010000001">
    <property type="protein sequence ID" value="MDT2963623.1"/>
    <property type="molecule type" value="Genomic_DNA"/>
</dbReference>
<proteinExistence type="predicted"/>
<protein>
    <submittedName>
        <fullName evidence="2">Helix-turn-helix domain-containing protein</fullName>
    </submittedName>
</protein>
<feature type="domain" description="Mga helix-turn-helix" evidence="1">
    <location>
        <begin position="77"/>
        <end position="158"/>
    </location>
</feature>
<reference evidence="2" key="1">
    <citation type="submission" date="2023-03" db="EMBL/GenBank/DDBJ databases">
        <authorList>
            <person name="Shen W."/>
            <person name="Cai J."/>
        </authorList>
    </citation>
    <scope>NUCLEOTIDE SEQUENCE</scope>
    <source>
        <strain evidence="2">K72-2</strain>
    </source>
</reference>
<organism evidence="2 3">
    <name type="scientific">Enterococcus casseliflavus</name>
    <name type="common">Enterococcus flavescens</name>
    <dbReference type="NCBI Taxonomy" id="37734"/>
    <lineage>
        <taxon>Bacteria</taxon>
        <taxon>Bacillati</taxon>
        <taxon>Bacillota</taxon>
        <taxon>Bacilli</taxon>
        <taxon>Lactobacillales</taxon>
        <taxon>Enterococcaceae</taxon>
        <taxon>Enterococcus</taxon>
    </lineage>
</organism>
<evidence type="ECO:0000313" key="2">
    <source>
        <dbReference type="EMBL" id="MDT2963623.1"/>
    </source>
</evidence>
<dbReference type="Pfam" id="PF05043">
    <property type="entry name" value="Mga"/>
    <property type="match status" value="1"/>
</dbReference>